<dbReference type="EMBL" id="AMGY01000011">
    <property type="protein sequence ID" value="EXJ77162.1"/>
    <property type="molecule type" value="Genomic_DNA"/>
</dbReference>
<sequence>MYQGANNYSLPQGSYDPRTTPQITINTGASYAGGYGPGDMVRASVGALPLDATYADFAVVAATASVGR</sequence>
<evidence type="ECO:0000313" key="2">
    <source>
        <dbReference type="EMBL" id="EXJ77162.1"/>
    </source>
</evidence>
<dbReference type="Proteomes" id="UP000019478">
    <property type="component" value="Unassembled WGS sequence"/>
</dbReference>
<keyword evidence="3" id="KW-1185">Reference proteome</keyword>
<organism evidence="2 3">
    <name type="scientific">Capronia epimyces CBS 606.96</name>
    <dbReference type="NCBI Taxonomy" id="1182542"/>
    <lineage>
        <taxon>Eukaryota</taxon>
        <taxon>Fungi</taxon>
        <taxon>Dikarya</taxon>
        <taxon>Ascomycota</taxon>
        <taxon>Pezizomycotina</taxon>
        <taxon>Eurotiomycetes</taxon>
        <taxon>Chaetothyriomycetidae</taxon>
        <taxon>Chaetothyriales</taxon>
        <taxon>Herpotrichiellaceae</taxon>
        <taxon>Capronia</taxon>
    </lineage>
</organism>
<feature type="region of interest" description="Disordered" evidence="1">
    <location>
        <begin position="1"/>
        <end position="21"/>
    </location>
</feature>
<gene>
    <name evidence="2" type="ORF">A1O3_10320</name>
</gene>
<evidence type="ECO:0000256" key="1">
    <source>
        <dbReference type="SAM" id="MobiDB-lite"/>
    </source>
</evidence>
<reference evidence="2 3" key="1">
    <citation type="submission" date="2013-03" db="EMBL/GenBank/DDBJ databases">
        <title>The Genome Sequence of Capronia epimyces CBS 606.96.</title>
        <authorList>
            <consortium name="The Broad Institute Genomics Platform"/>
            <person name="Cuomo C."/>
            <person name="de Hoog S."/>
            <person name="Gorbushina A."/>
            <person name="Walker B."/>
            <person name="Young S.K."/>
            <person name="Zeng Q."/>
            <person name="Gargeya S."/>
            <person name="Fitzgerald M."/>
            <person name="Haas B."/>
            <person name="Abouelleil A."/>
            <person name="Allen A.W."/>
            <person name="Alvarado L."/>
            <person name="Arachchi H.M."/>
            <person name="Berlin A.M."/>
            <person name="Chapman S.B."/>
            <person name="Gainer-Dewar J."/>
            <person name="Goldberg J."/>
            <person name="Griggs A."/>
            <person name="Gujja S."/>
            <person name="Hansen M."/>
            <person name="Howarth C."/>
            <person name="Imamovic A."/>
            <person name="Ireland A."/>
            <person name="Larimer J."/>
            <person name="McCowan C."/>
            <person name="Murphy C."/>
            <person name="Pearson M."/>
            <person name="Poon T.W."/>
            <person name="Priest M."/>
            <person name="Roberts A."/>
            <person name="Saif S."/>
            <person name="Shea T."/>
            <person name="Sisk P."/>
            <person name="Sykes S."/>
            <person name="Wortman J."/>
            <person name="Nusbaum C."/>
            <person name="Birren B."/>
        </authorList>
    </citation>
    <scope>NUCLEOTIDE SEQUENCE [LARGE SCALE GENOMIC DNA]</scope>
    <source>
        <strain evidence="2 3">CBS 606.96</strain>
    </source>
</reference>
<dbReference type="GeneID" id="19174400"/>
<dbReference type="RefSeq" id="XP_007738600.1">
    <property type="nucleotide sequence ID" value="XM_007740410.1"/>
</dbReference>
<accession>W9X9L9</accession>
<name>W9X9L9_9EURO</name>
<proteinExistence type="predicted"/>
<protein>
    <submittedName>
        <fullName evidence="2">Uncharacterized protein</fullName>
    </submittedName>
</protein>
<comment type="caution">
    <text evidence="2">The sequence shown here is derived from an EMBL/GenBank/DDBJ whole genome shotgun (WGS) entry which is preliminary data.</text>
</comment>
<dbReference type="AlphaFoldDB" id="W9X9L9"/>
<evidence type="ECO:0000313" key="3">
    <source>
        <dbReference type="Proteomes" id="UP000019478"/>
    </source>
</evidence>
<dbReference type="HOGENOM" id="CLU_2793757_0_0_1"/>